<dbReference type="Gene3D" id="3.80.10.10">
    <property type="entry name" value="Ribonuclease Inhibitor"/>
    <property type="match status" value="1"/>
</dbReference>
<name>A0AAE0GFU2_9CHLO</name>
<reference evidence="3 4" key="1">
    <citation type="journal article" date="2015" name="Genome Biol. Evol.">
        <title>Comparative Genomics of a Bacterivorous Green Alga Reveals Evolutionary Causalities and Consequences of Phago-Mixotrophic Mode of Nutrition.</title>
        <authorList>
            <person name="Burns J.A."/>
            <person name="Paasch A."/>
            <person name="Narechania A."/>
            <person name="Kim E."/>
        </authorList>
    </citation>
    <scope>NUCLEOTIDE SEQUENCE [LARGE SCALE GENOMIC DNA]</scope>
    <source>
        <strain evidence="3 4">PLY_AMNH</strain>
    </source>
</reference>
<dbReference type="EMBL" id="LGRX02006087">
    <property type="protein sequence ID" value="KAK3277480.1"/>
    <property type="molecule type" value="Genomic_DNA"/>
</dbReference>
<keyword evidence="2" id="KW-1133">Transmembrane helix</keyword>
<keyword evidence="2" id="KW-0812">Transmembrane</keyword>
<accession>A0AAE0GFU2</accession>
<dbReference type="Proteomes" id="UP001190700">
    <property type="component" value="Unassembled WGS sequence"/>
</dbReference>
<organism evidence="3 4">
    <name type="scientific">Cymbomonas tetramitiformis</name>
    <dbReference type="NCBI Taxonomy" id="36881"/>
    <lineage>
        <taxon>Eukaryota</taxon>
        <taxon>Viridiplantae</taxon>
        <taxon>Chlorophyta</taxon>
        <taxon>Pyramimonadophyceae</taxon>
        <taxon>Pyramimonadales</taxon>
        <taxon>Pyramimonadaceae</taxon>
        <taxon>Cymbomonas</taxon>
    </lineage>
</organism>
<keyword evidence="2" id="KW-0472">Membrane</keyword>
<feature type="transmembrane region" description="Helical" evidence="2">
    <location>
        <begin position="138"/>
        <end position="170"/>
    </location>
</feature>
<evidence type="ECO:0000256" key="2">
    <source>
        <dbReference type="SAM" id="Phobius"/>
    </source>
</evidence>
<comment type="caution">
    <text evidence="3">The sequence shown here is derived from an EMBL/GenBank/DDBJ whole genome shotgun (WGS) entry which is preliminary data.</text>
</comment>
<sequence length="369" mass="40736">MSSPAEVNICIDSGTPSRTRAEERIARAMQALDTFLNNPWIMQAALVGGRLLFVVDIGTDIAVLCQLSTKRSAHPTFFTFGVFLFLVPYSLLWLTFLKPSWAHWKSDVEKPLAAAYAGIAGEEPTSTPTTLHANALRYLWFGVVYAMLGLPTLGGAAMLLDFLLVTWFLLTDFGDGTGGQFRHFVSYYERLRFLVECFVENPSQTAFGFYISYRDPSAFGVSDSLLALSVTASVFSMIKNAALTWQQARRREVTFLEHVADIVRVGLSVPLFSESIATGKSLVAEYTGRDLPERDVRHIGKALQSSACQVQRLEMSGCNLQERIVFLEKGLRACSTLTWLSIAGSSTVAPHASRMNSTRFYTEGGCAVF</sequence>
<dbReference type="InterPro" id="IPR032675">
    <property type="entry name" value="LRR_dom_sf"/>
</dbReference>
<feature type="transmembrane region" description="Helical" evidence="2">
    <location>
        <begin position="77"/>
        <end position="96"/>
    </location>
</feature>
<comment type="subcellular location">
    <subcellularLocation>
        <location evidence="1">Cytoplasm</location>
        <location evidence="1">Cytoskeleton</location>
        <location evidence="1">Cilium axoneme</location>
    </subcellularLocation>
</comment>
<dbReference type="AlphaFoldDB" id="A0AAE0GFU2"/>
<gene>
    <name evidence="3" type="ORF">CYMTET_14518</name>
</gene>
<proteinExistence type="predicted"/>
<evidence type="ECO:0000256" key="1">
    <source>
        <dbReference type="ARBA" id="ARBA00004430"/>
    </source>
</evidence>
<evidence type="ECO:0000313" key="4">
    <source>
        <dbReference type="Proteomes" id="UP001190700"/>
    </source>
</evidence>
<keyword evidence="4" id="KW-1185">Reference proteome</keyword>
<dbReference type="GO" id="GO:0005930">
    <property type="term" value="C:axoneme"/>
    <property type="evidence" value="ECO:0007669"/>
    <property type="project" value="UniProtKB-SubCell"/>
</dbReference>
<protein>
    <submittedName>
        <fullName evidence="3">Uncharacterized protein</fullName>
    </submittedName>
</protein>
<evidence type="ECO:0000313" key="3">
    <source>
        <dbReference type="EMBL" id="KAK3277480.1"/>
    </source>
</evidence>